<dbReference type="EMBL" id="OB676761">
    <property type="protein sequence ID" value="CAD7236127.1"/>
    <property type="molecule type" value="Genomic_DNA"/>
</dbReference>
<comment type="similarity">
    <text evidence="1">Belongs to the class-II aminoacyl-tRNA synthetase family. Type-1 seryl-tRNA synthetase subfamily.</text>
</comment>
<dbReference type="InterPro" id="IPR042103">
    <property type="entry name" value="SerRS_1_N_sf"/>
</dbReference>
<evidence type="ECO:0000256" key="4">
    <source>
        <dbReference type="ARBA" id="ARBA00047929"/>
    </source>
</evidence>
<dbReference type="PANTHER" id="PTHR43697:SF1">
    <property type="entry name" value="SERINE--TRNA LIGASE"/>
    <property type="match status" value="1"/>
</dbReference>
<dbReference type="PANTHER" id="PTHR43697">
    <property type="entry name" value="SERYL-TRNA SYNTHETASE"/>
    <property type="match status" value="1"/>
</dbReference>
<evidence type="ECO:0000256" key="1">
    <source>
        <dbReference type="ARBA" id="ARBA00010728"/>
    </source>
</evidence>
<gene>
    <name evidence="6" type="ORF">CTOB1V02_LOCUS13942</name>
</gene>
<keyword evidence="3" id="KW-0648">Protein biosynthesis</keyword>
<keyword evidence="2" id="KW-0963">Cytoplasm</keyword>
<sequence length="152" mass="17471">MLPISKLREEKERVIQGLKKRGWSDHDIELVDITIAIDDRRKGIQTELDGLLAQRNSLSKEIGELFKSGQREEADKKKKEVEALKEQIAELEYSMREDLDMLSEKMLEIPNIPHDSVPQGLKESDNAIEKDWTGELPELDKNAIPHWELGSI</sequence>
<evidence type="ECO:0000256" key="2">
    <source>
        <dbReference type="ARBA" id="ARBA00022490"/>
    </source>
</evidence>
<dbReference type="InterPro" id="IPR010978">
    <property type="entry name" value="tRNA-bd_arm"/>
</dbReference>
<dbReference type="GO" id="GO:0000166">
    <property type="term" value="F:nucleotide binding"/>
    <property type="evidence" value="ECO:0007669"/>
    <property type="project" value="InterPro"/>
</dbReference>
<evidence type="ECO:0000256" key="3">
    <source>
        <dbReference type="ARBA" id="ARBA00022917"/>
    </source>
</evidence>
<dbReference type="GO" id="GO:0004828">
    <property type="term" value="F:serine-tRNA ligase activity"/>
    <property type="evidence" value="ECO:0007669"/>
    <property type="project" value="UniProtKB-EC"/>
</dbReference>
<accession>A0A7R8WVT5</accession>
<dbReference type="Gene3D" id="1.10.287.40">
    <property type="entry name" value="Serine-tRNA synthetase, tRNA binding domain"/>
    <property type="match status" value="1"/>
</dbReference>
<evidence type="ECO:0000256" key="5">
    <source>
        <dbReference type="ARBA" id="ARBA00048823"/>
    </source>
</evidence>
<dbReference type="AlphaFoldDB" id="A0A7R8WVT5"/>
<reference evidence="6" key="1">
    <citation type="submission" date="2020-11" db="EMBL/GenBank/DDBJ databases">
        <authorList>
            <person name="Tran Van P."/>
        </authorList>
    </citation>
    <scope>NUCLEOTIDE SEQUENCE</scope>
</reference>
<dbReference type="GO" id="GO:0006412">
    <property type="term" value="P:translation"/>
    <property type="evidence" value="ECO:0007669"/>
    <property type="project" value="UniProtKB-KW"/>
</dbReference>
<organism evidence="6">
    <name type="scientific">Cyprideis torosa</name>
    <dbReference type="NCBI Taxonomy" id="163714"/>
    <lineage>
        <taxon>Eukaryota</taxon>
        <taxon>Metazoa</taxon>
        <taxon>Ecdysozoa</taxon>
        <taxon>Arthropoda</taxon>
        <taxon>Crustacea</taxon>
        <taxon>Oligostraca</taxon>
        <taxon>Ostracoda</taxon>
        <taxon>Podocopa</taxon>
        <taxon>Podocopida</taxon>
        <taxon>Cytherocopina</taxon>
        <taxon>Cytheroidea</taxon>
        <taxon>Cytherideidae</taxon>
        <taxon>Cyprideis</taxon>
    </lineage>
</organism>
<dbReference type="SUPFAM" id="SSF46589">
    <property type="entry name" value="tRNA-binding arm"/>
    <property type="match status" value="1"/>
</dbReference>
<dbReference type="OrthoDB" id="10264585at2759"/>
<feature type="non-terminal residue" evidence="6">
    <location>
        <position position="152"/>
    </location>
</feature>
<name>A0A7R8WVT5_9CRUS</name>
<dbReference type="InterPro" id="IPR015866">
    <property type="entry name" value="Ser-tRNA-synth_1_N"/>
</dbReference>
<dbReference type="Pfam" id="PF02403">
    <property type="entry name" value="Seryl_tRNA_N"/>
    <property type="match status" value="1"/>
</dbReference>
<protein>
    <submittedName>
        <fullName evidence="6">Uncharacterized protein</fullName>
    </submittedName>
</protein>
<comment type="catalytic activity">
    <reaction evidence="4">
        <text>tRNA(Sec) + L-serine + ATP = L-seryl-tRNA(Sec) + AMP + diphosphate + H(+)</text>
        <dbReference type="Rhea" id="RHEA:42580"/>
        <dbReference type="Rhea" id="RHEA-COMP:9742"/>
        <dbReference type="Rhea" id="RHEA-COMP:10128"/>
        <dbReference type="ChEBI" id="CHEBI:15378"/>
        <dbReference type="ChEBI" id="CHEBI:30616"/>
        <dbReference type="ChEBI" id="CHEBI:33019"/>
        <dbReference type="ChEBI" id="CHEBI:33384"/>
        <dbReference type="ChEBI" id="CHEBI:78442"/>
        <dbReference type="ChEBI" id="CHEBI:78533"/>
        <dbReference type="ChEBI" id="CHEBI:456215"/>
        <dbReference type="EC" id="6.1.1.11"/>
    </reaction>
</comment>
<comment type="catalytic activity">
    <reaction evidence="5">
        <text>tRNA(Ser) + L-serine + ATP = L-seryl-tRNA(Ser) + AMP + diphosphate + H(+)</text>
        <dbReference type="Rhea" id="RHEA:12292"/>
        <dbReference type="Rhea" id="RHEA-COMP:9669"/>
        <dbReference type="Rhea" id="RHEA-COMP:9703"/>
        <dbReference type="ChEBI" id="CHEBI:15378"/>
        <dbReference type="ChEBI" id="CHEBI:30616"/>
        <dbReference type="ChEBI" id="CHEBI:33019"/>
        <dbReference type="ChEBI" id="CHEBI:33384"/>
        <dbReference type="ChEBI" id="CHEBI:78442"/>
        <dbReference type="ChEBI" id="CHEBI:78533"/>
        <dbReference type="ChEBI" id="CHEBI:456215"/>
        <dbReference type="EC" id="6.1.1.11"/>
    </reaction>
</comment>
<proteinExistence type="inferred from homology"/>
<evidence type="ECO:0000313" key="6">
    <source>
        <dbReference type="EMBL" id="CAD7236127.1"/>
    </source>
</evidence>